<dbReference type="AlphaFoldDB" id="A0A182SM45"/>
<evidence type="ECO:0000313" key="3">
    <source>
        <dbReference type="Proteomes" id="UP000075901"/>
    </source>
</evidence>
<organism evidence="2 3">
    <name type="scientific">Anopheles maculatus</name>
    <dbReference type="NCBI Taxonomy" id="74869"/>
    <lineage>
        <taxon>Eukaryota</taxon>
        <taxon>Metazoa</taxon>
        <taxon>Ecdysozoa</taxon>
        <taxon>Arthropoda</taxon>
        <taxon>Hexapoda</taxon>
        <taxon>Insecta</taxon>
        <taxon>Pterygota</taxon>
        <taxon>Neoptera</taxon>
        <taxon>Endopterygota</taxon>
        <taxon>Diptera</taxon>
        <taxon>Nematocera</taxon>
        <taxon>Culicoidea</taxon>
        <taxon>Culicidae</taxon>
        <taxon>Anophelinae</taxon>
        <taxon>Anopheles</taxon>
        <taxon>Anopheles maculatus group</taxon>
    </lineage>
</organism>
<dbReference type="EnsemblMetazoa" id="AMAM009501-RA">
    <property type="protein sequence ID" value="AMAM009501-PA"/>
    <property type="gene ID" value="AMAM009501"/>
</dbReference>
<dbReference type="Proteomes" id="UP000075901">
    <property type="component" value="Unassembled WGS sequence"/>
</dbReference>
<sequence>MLQKDNDFTPTTGFPTRDTAFQRRETPVLSTGTSSTVWYCDTDKVADGQEQQPAGQATDHKPPEFDNHCFSVPASTRVSRRNKRKESKHYQESDILESPSVYCRSTLVDKISDYEDIWTQDASNKGDRRSLLGQRHAIFGQEDLTLKTFSPIPKDVRQRSCMNISHTTATTPAGTPVTLEDAIGGGQEQKQTSPFYADPADILSNIIRRSPLNRLASSNSSQRHSEPPKQLFGHEDTLCSSTVHPWGNGNGYNVAASLDELALEKNDTMLSGVRMHELSIAGTNDYDSDIRWKTPTTSLKTIEPTVKPHQKSTESLMGCSRPTTIHQIIAKKLPALNLSERLLDGMLANDSGIGTGTGESGFGTLGNRGQRKSAYDNVEKQANAYASSAINSAHSDDGTVFSEPWDSSQWDSFLPNEQSTLEVVNMGNSGYDNSSSVAKENRYRKDVHQPQLPQSQQKVATILRSRSCRDREILCK</sequence>
<reference evidence="3" key="1">
    <citation type="submission" date="2013-09" db="EMBL/GenBank/DDBJ databases">
        <title>The Genome Sequence of Anopheles maculatus species B.</title>
        <authorList>
            <consortium name="The Broad Institute Genomics Platform"/>
            <person name="Neafsey D.E."/>
            <person name="Besansky N."/>
            <person name="Howell P."/>
            <person name="Walton C."/>
            <person name="Young S.K."/>
            <person name="Zeng Q."/>
            <person name="Gargeya S."/>
            <person name="Fitzgerald M."/>
            <person name="Haas B."/>
            <person name="Abouelleil A."/>
            <person name="Allen A.W."/>
            <person name="Alvarado L."/>
            <person name="Arachchi H.M."/>
            <person name="Berlin A.M."/>
            <person name="Chapman S.B."/>
            <person name="Gainer-Dewar J."/>
            <person name="Goldberg J."/>
            <person name="Griggs A."/>
            <person name="Gujja S."/>
            <person name="Hansen M."/>
            <person name="Howarth C."/>
            <person name="Imamovic A."/>
            <person name="Ireland A."/>
            <person name="Larimer J."/>
            <person name="McCowan C."/>
            <person name="Murphy C."/>
            <person name="Pearson M."/>
            <person name="Poon T.W."/>
            <person name="Priest M."/>
            <person name="Roberts A."/>
            <person name="Saif S."/>
            <person name="Shea T."/>
            <person name="Sisk P."/>
            <person name="Sykes S."/>
            <person name="Wortman J."/>
            <person name="Nusbaum C."/>
            <person name="Birren B."/>
        </authorList>
    </citation>
    <scope>NUCLEOTIDE SEQUENCE [LARGE SCALE GENOMIC DNA]</scope>
    <source>
        <strain evidence="3">maculatus3</strain>
    </source>
</reference>
<protein>
    <submittedName>
        <fullName evidence="2">Uncharacterized protein</fullName>
    </submittedName>
</protein>
<evidence type="ECO:0000256" key="1">
    <source>
        <dbReference type="SAM" id="MobiDB-lite"/>
    </source>
</evidence>
<proteinExistence type="predicted"/>
<keyword evidence="3" id="KW-1185">Reference proteome</keyword>
<accession>A0A182SM45</accession>
<dbReference type="VEuPathDB" id="VectorBase:AMAM009501"/>
<evidence type="ECO:0000313" key="2">
    <source>
        <dbReference type="EnsemblMetazoa" id="AMAM009501-PA"/>
    </source>
</evidence>
<feature type="region of interest" description="Disordered" evidence="1">
    <location>
        <begin position="1"/>
        <end position="28"/>
    </location>
</feature>
<name>A0A182SM45_9DIPT</name>
<reference evidence="2" key="2">
    <citation type="submission" date="2020-05" db="UniProtKB">
        <authorList>
            <consortium name="EnsemblMetazoa"/>
        </authorList>
    </citation>
    <scope>IDENTIFICATION</scope>
    <source>
        <strain evidence="2">maculatus3</strain>
    </source>
</reference>